<dbReference type="RefSeq" id="WP_228848098.1">
    <property type="nucleotide sequence ID" value="NZ_JADCKQ010000004.1"/>
</dbReference>
<dbReference type="SUPFAM" id="SSF52540">
    <property type="entry name" value="P-loop containing nucleoside triphosphate hydrolases"/>
    <property type="match status" value="1"/>
</dbReference>
<organism evidence="3 4">
    <name type="scientific">Halocynthiibacter styelae</name>
    <dbReference type="NCBI Taxonomy" id="2761955"/>
    <lineage>
        <taxon>Bacteria</taxon>
        <taxon>Pseudomonadati</taxon>
        <taxon>Pseudomonadota</taxon>
        <taxon>Alphaproteobacteria</taxon>
        <taxon>Rhodobacterales</taxon>
        <taxon>Paracoccaceae</taxon>
        <taxon>Halocynthiibacter</taxon>
    </lineage>
</organism>
<feature type="domain" description="KAP NTPase" evidence="2">
    <location>
        <begin position="50"/>
        <end position="289"/>
    </location>
</feature>
<reference evidence="3" key="1">
    <citation type="submission" date="2020-10" db="EMBL/GenBank/DDBJ databases">
        <title>Paenihalocynthiibacter styelae gen. nov., sp. nov., isolated from stalked sea squirt Styela clava.</title>
        <authorList>
            <person name="Kim Y.-O."/>
            <person name="Yoon J.-H."/>
        </authorList>
    </citation>
    <scope>NUCLEOTIDE SEQUENCE</scope>
    <source>
        <strain evidence="3">MYP1-1</strain>
    </source>
</reference>
<protein>
    <recommendedName>
        <fullName evidence="2">KAP NTPase domain-containing protein</fullName>
    </recommendedName>
</protein>
<gene>
    <name evidence="3" type="ORF">H1D41_06335</name>
</gene>
<evidence type="ECO:0000259" key="2">
    <source>
        <dbReference type="Pfam" id="PF07693"/>
    </source>
</evidence>
<evidence type="ECO:0000256" key="1">
    <source>
        <dbReference type="SAM" id="MobiDB-lite"/>
    </source>
</evidence>
<feature type="region of interest" description="Disordered" evidence="1">
    <location>
        <begin position="1"/>
        <end position="33"/>
    </location>
</feature>
<comment type="caution">
    <text evidence="3">The sequence shown here is derived from an EMBL/GenBank/DDBJ whole genome shotgun (WGS) entry which is preliminary data.</text>
</comment>
<dbReference type="Proteomes" id="UP000640583">
    <property type="component" value="Unassembled WGS sequence"/>
</dbReference>
<dbReference type="InterPro" id="IPR027417">
    <property type="entry name" value="P-loop_NTPase"/>
</dbReference>
<evidence type="ECO:0000313" key="3">
    <source>
        <dbReference type="EMBL" id="MBI1493246.1"/>
    </source>
</evidence>
<dbReference type="Pfam" id="PF07693">
    <property type="entry name" value="KAP_NTPase"/>
    <property type="match status" value="1"/>
</dbReference>
<dbReference type="InterPro" id="IPR011646">
    <property type="entry name" value="KAP_P-loop"/>
</dbReference>
<accession>A0A8J7IMD7</accession>
<sequence>MTKAGIRLTPKEPDFEPGSRGFTYKLDGNGEPTTEGVEQIDFLDRSATGKKLSDLVDRLESPTVIALDGSWGSGKSQFLKLWCGAHQIENDGKADVIYFDAFEHDFLDDPLASLIARLGETQEPGKMQKVKTALFRFGKPFARVALAVGTAGASEATAAVGDALIGKTAEEIEKLSEKFWARETSKLAAMQEFRLALTALTEPNDGMPTKKLVIIIDELDRCRPDYALSMLEVMKHFFALDGVHFVLGVNLKELENSVKARYGQGIDAARYLQKFVHVELNFSASTNSRGGGLPVYYETLQRKMHEGDSWMHARILMLLGRIPAEFEPSLRDIQKIIASVAVCSDTNFIHELEMTALAMMTILKVANPTLLRDMLSSEAGVENVCRYFGISERDKSAFSDERGHMYWVAKLTQDPGTTLTDEFSGAFNGVGVDNANKHLRTSFLPKIYNRTLATFSLNI</sequence>
<proteinExistence type="predicted"/>
<dbReference type="EMBL" id="JADCKQ010000004">
    <property type="protein sequence ID" value="MBI1493246.1"/>
    <property type="molecule type" value="Genomic_DNA"/>
</dbReference>
<dbReference type="Gene3D" id="3.40.50.300">
    <property type="entry name" value="P-loop containing nucleotide triphosphate hydrolases"/>
    <property type="match status" value="1"/>
</dbReference>
<name>A0A8J7IMD7_9RHOB</name>
<evidence type="ECO:0000313" key="4">
    <source>
        <dbReference type="Proteomes" id="UP000640583"/>
    </source>
</evidence>
<dbReference type="AlphaFoldDB" id="A0A8J7IMD7"/>
<keyword evidence="4" id="KW-1185">Reference proteome</keyword>